<dbReference type="EMBL" id="KV918890">
    <property type="protein sequence ID" value="OSX75780.1"/>
    <property type="molecule type" value="Genomic_DNA"/>
</dbReference>
<feature type="region of interest" description="Disordered" evidence="1">
    <location>
        <begin position="65"/>
        <end position="91"/>
    </location>
</feature>
<organism evidence="2 3">
    <name type="scientific">Porphyra umbilicalis</name>
    <name type="common">Purple laver</name>
    <name type="synonym">Red alga</name>
    <dbReference type="NCBI Taxonomy" id="2786"/>
    <lineage>
        <taxon>Eukaryota</taxon>
        <taxon>Rhodophyta</taxon>
        <taxon>Bangiophyceae</taxon>
        <taxon>Bangiales</taxon>
        <taxon>Bangiaceae</taxon>
        <taxon>Porphyra</taxon>
    </lineage>
</organism>
<sequence>MLTRLETSPRDVGVDSVTWIKAHREYSAYQCPEDGLQQAQLHVQGFPLSGHVNPTLALASSMVRGPGRRGAVGRATRPPATVEDGGPNRRAAGTWARRAVATTPYRGKSVHSTEPHSLSVGWLRRSTAFSRRHDNRRLRSAPLDACGRHWQPPAPPGPPLVDQRVLPDWSNPPWSFTTTSVKSAPSHRQLPVGRMTDCRGAPDRHRRRLRAALLDLRGRPPPARLSVGCTSRALPTALVGGFCFGGSEGTMGFPGTSLSPLGGQRKRKGARRGTCAAVRVDCSCKIPGVASSSVGRQTARRWPVGHLCGAPRLLFSSPKRRPETSGKRQPRGDCQEQHFEVSAAATRGAPPTGRFQAPRVVAAAAAAGVTDVGTKCIGGRSGHCFAATCGAERGSLRLPLQVDELPIRRKHKAAKATLRLLANKTRQESSTGSRDNEE</sequence>
<dbReference type="Proteomes" id="UP000218209">
    <property type="component" value="Unassembled WGS sequence"/>
</dbReference>
<gene>
    <name evidence="2" type="ORF">BU14_0220s0012</name>
</gene>
<evidence type="ECO:0000256" key="1">
    <source>
        <dbReference type="SAM" id="MobiDB-lite"/>
    </source>
</evidence>
<accession>A0A1X6P4V3</accession>
<reference evidence="2 3" key="1">
    <citation type="submission" date="2017-03" db="EMBL/GenBank/DDBJ databases">
        <title>WGS assembly of Porphyra umbilicalis.</title>
        <authorList>
            <person name="Brawley S.H."/>
            <person name="Blouin N.A."/>
            <person name="Ficko-Blean E."/>
            <person name="Wheeler G.L."/>
            <person name="Lohr M."/>
            <person name="Goodson H.V."/>
            <person name="Jenkins J.W."/>
            <person name="Blaby-Haas C.E."/>
            <person name="Helliwell K.E."/>
            <person name="Chan C."/>
            <person name="Marriage T."/>
            <person name="Bhattacharya D."/>
            <person name="Klein A.S."/>
            <person name="Badis Y."/>
            <person name="Brodie J."/>
            <person name="Cao Y."/>
            <person name="Collen J."/>
            <person name="Dittami S.M."/>
            <person name="Gachon C.M."/>
            <person name="Green B.R."/>
            <person name="Karpowicz S."/>
            <person name="Kim J.W."/>
            <person name="Kudahl U."/>
            <person name="Lin S."/>
            <person name="Michel G."/>
            <person name="Mittag M."/>
            <person name="Olson B.J."/>
            <person name="Pangilinan J."/>
            <person name="Peng Y."/>
            <person name="Qiu H."/>
            <person name="Shu S."/>
            <person name="Singer J.T."/>
            <person name="Smith A.G."/>
            <person name="Sprecher B.N."/>
            <person name="Wagner V."/>
            <person name="Wang W."/>
            <person name="Wang Z.-Y."/>
            <person name="Yan J."/>
            <person name="Yarish C."/>
            <person name="Zoeuner-Riek S."/>
            <person name="Zhuang Y."/>
            <person name="Zou Y."/>
            <person name="Lindquist E.A."/>
            <person name="Grimwood J."/>
            <person name="Barry K."/>
            <person name="Rokhsar D.S."/>
            <person name="Schmutz J."/>
            <person name="Stiller J.W."/>
            <person name="Grossman A.R."/>
            <person name="Prochnik S.E."/>
        </authorList>
    </citation>
    <scope>NUCLEOTIDE SEQUENCE [LARGE SCALE GENOMIC DNA]</scope>
    <source>
        <strain evidence="2">4086291</strain>
    </source>
</reference>
<feature type="compositionally biased region" description="Basic and acidic residues" evidence="1">
    <location>
        <begin position="320"/>
        <end position="335"/>
    </location>
</feature>
<name>A0A1X6P4V3_PORUM</name>
<dbReference type="AlphaFoldDB" id="A0A1X6P4V3"/>
<feature type="region of interest" description="Disordered" evidence="1">
    <location>
        <begin position="313"/>
        <end position="335"/>
    </location>
</feature>
<evidence type="ECO:0000313" key="2">
    <source>
        <dbReference type="EMBL" id="OSX75780.1"/>
    </source>
</evidence>
<evidence type="ECO:0000313" key="3">
    <source>
        <dbReference type="Proteomes" id="UP000218209"/>
    </source>
</evidence>
<protein>
    <submittedName>
        <fullName evidence="2">Uncharacterized protein</fullName>
    </submittedName>
</protein>
<proteinExistence type="predicted"/>
<keyword evidence="3" id="KW-1185">Reference proteome</keyword>
<feature type="region of interest" description="Disordered" evidence="1">
    <location>
        <begin position="177"/>
        <end position="202"/>
    </location>
</feature>